<dbReference type="PIRSF" id="PIRSF016502">
    <property type="entry name" value="Urea_transporter"/>
    <property type="match status" value="1"/>
</dbReference>
<evidence type="ECO:0000313" key="9">
    <source>
        <dbReference type="EMBL" id="SIO24342.1"/>
    </source>
</evidence>
<feature type="transmembrane region" description="Helical" evidence="8">
    <location>
        <begin position="249"/>
        <end position="268"/>
    </location>
</feature>
<reference evidence="9 10" key="1">
    <citation type="submission" date="2016-12" db="EMBL/GenBank/DDBJ databases">
        <authorList>
            <person name="Song W.-J."/>
            <person name="Kurnit D.M."/>
        </authorList>
    </citation>
    <scope>NUCLEOTIDE SEQUENCE [LARGE SCALE GENOMIC DNA]</scope>
    <source>
        <strain evidence="9 10">ATCC 49181</strain>
    </source>
</reference>
<feature type="transmembrane region" description="Helical" evidence="8">
    <location>
        <begin position="75"/>
        <end position="93"/>
    </location>
</feature>
<dbReference type="InterPro" id="IPR004937">
    <property type="entry name" value="Urea_transporter"/>
</dbReference>
<dbReference type="eggNOG" id="COG4413">
    <property type="taxonomic scope" value="Bacteria"/>
</dbReference>
<accession>A0A1N6HX02</accession>
<dbReference type="PANTHER" id="PTHR10464">
    <property type="entry name" value="UREA TRANSPORTER"/>
    <property type="match status" value="1"/>
</dbReference>
<dbReference type="NCBIfam" id="TIGR03441">
    <property type="entry name" value="urea_trans_yut"/>
    <property type="match status" value="1"/>
</dbReference>
<evidence type="ECO:0000256" key="8">
    <source>
        <dbReference type="SAM" id="Phobius"/>
    </source>
</evidence>
<evidence type="ECO:0000256" key="2">
    <source>
        <dbReference type="ARBA" id="ARBA00005914"/>
    </source>
</evidence>
<dbReference type="PANTHER" id="PTHR10464:SF4">
    <property type="entry name" value="UREA TRANSPORTER"/>
    <property type="match status" value="1"/>
</dbReference>
<dbReference type="Proteomes" id="UP000185062">
    <property type="component" value="Unassembled WGS sequence"/>
</dbReference>
<evidence type="ECO:0000256" key="1">
    <source>
        <dbReference type="ARBA" id="ARBA00004651"/>
    </source>
</evidence>
<proteinExistence type="inferred from homology"/>
<feature type="transmembrane region" description="Helical" evidence="8">
    <location>
        <begin position="99"/>
        <end position="118"/>
    </location>
</feature>
<keyword evidence="3" id="KW-1003">Cell membrane</keyword>
<dbReference type="GO" id="GO:0015204">
    <property type="term" value="F:urea transmembrane transporter activity"/>
    <property type="evidence" value="ECO:0007669"/>
    <property type="project" value="InterPro"/>
</dbReference>
<dbReference type="Gene3D" id="1.10.3430.10">
    <property type="entry name" value="Ammonium transporter AmtB like domains"/>
    <property type="match status" value="1"/>
</dbReference>
<comment type="subcellular location">
    <subcellularLocation>
        <location evidence="1">Cell membrane</location>
        <topology evidence="1">Multi-pass membrane protein</topology>
    </subcellularLocation>
</comment>
<keyword evidence="4 8" id="KW-0812">Transmembrane</keyword>
<dbReference type="EMBL" id="FSRO01000001">
    <property type="protein sequence ID" value="SIO24342.1"/>
    <property type="molecule type" value="Genomic_DNA"/>
</dbReference>
<evidence type="ECO:0000256" key="5">
    <source>
        <dbReference type="ARBA" id="ARBA00022989"/>
    </source>
</evidence>
<feature type="transmembrane region" description="Helical" evidence="8">
    <location>
        <begin position="130"/>
        <end position="147"/>
    </location>
</feature>
<dbReference type="InterPro" id="IPR017807">
    <property type="entry name" value="Urea_transporter_bac"/>
</dbReference>
<evidence type="ECO:0000256" key="7">
    <source>
        <dbReference type="PIRSR" id="PIRSR016502-1"/>
    </source>
</evidence>
<dbReference type="InterPro" id="IPR029020">
    <property type="entry name" value="Ammonium/urea_transptr"/>
</dbReference>
<evidence type="ECO:0000256" key="6">
    <source>
        <dbReference type="ARBA" id="ARBA00023136"/>
    </source>
</evidence>
<feature type="transmembrane region" description="Helical" evidence="8">
    <location>
        <begin position="275"/>
        <end position="297"/>
    </location>
</feature>
<keyword evidence="10" id="KW-1185">Reference proteome</keyword>
<sequence>MEWSLTVDKALPRPVRVILRGVGQVFFCGNAVTGLIFLIALFIGGLVAGLAATIGVVTSTITAYLLGFSEDDIDAGLYGFNGTLVGPCLFLFLEYSPQLWLYVILAAILSSVVLAALIRILTPYRIPASTSPFVLTCWMFMVAVYSFDKFTPGPVLPTPEIPSIVAGMGGLSIEAWFTVWTDDTVKMWYTALTKGIAEVMFADNILVGILFLIGIAITSWRGAFMALCGTVVGVVVPVVLGANQNLIEMGLYAFNPVLTMMAIGWVFLKPTKKSAILALLAGILTVVCQAGLANFLAPIGLPTLTFPFVLVMWMFLFAAGMSKYWSEPKI</sequence>
<keyword evidence="5 8" id="KW-1133">Transmembrane helix</keyword>
<feature type="transmembrane region" description="Helical" evidence="8">
    <location>
        <begin position="303"/>
        <end position="325"/>
    </location>
</feature>
<dbReference type="AlphaFoldDB" id="A0A1N6HX02"/>
<feature type="transmembrane region" description="Helical" evidence="8">
    <location>
        <begin position="49"/>
        <end position="68"/>
    </location>
</feature>
<evidence type="ECO:0000313" key="10">
    <source>
        <dbReference type="Proteomes" id="UP000185062"/>
    </source>
</evidence>
<feature type="transmembrane region" description="Helical" evidence="8">
    <location>
        <begin position="196"/>
        <end position="217"/>
    </location>
</feature>
<comment type="similarity">
    <text evidence="2">Belongs to the urea transporter family.</text>
</comment>
<dbReference type="GO" id="GO:0005886">
    <property type="term" value="C:plasma membrane"/>
    <property type="evidence" value="ECO:0007669"/>
    <property type="project" value="UniProtKB-SubCell"/>
</dbReference>
<name>A0A1N6HX02_9PROT</name>
<gene>
    <name evidence="9" type="ORF">SAMN02743940_1414</name>
</gene>
<organism evidence="9 10">
    <name type="scientific">Nitrosomonas cryotolerans ATCC 49181</name>
    <dbReference type="NCBI Taxonomy" id="1131553"/>
    <lineage>
        <taxon>Bacteria</taxon>
        <taxon>Pseudomonadati</taxon>
        <taxon>Pseudomonadota</taxon>
        <taxon>Betaproteobacteria</taxon>
        <taxon>Nitrosomonadales</taxon>
        <taxon>Nitrosomonadaceae</taxon>
        <taxon>Nitrosomonas</taxon>
    </lineage>
</organism>
<feature type="site" description="Important for channel permeability" evidence="7">
    <location>
        <position position="305"/>
    </location>
</feature>
<keyword evidence="6 8" id="KW-0472">Membrane</keyword>
<evidence type="ECO:0000256" key="4">
    <source>
        <dbReference type="ARBA" id="ARBA00022692"/>
    </source>
</evidence>
<protein>
    <submittedName>
        <fullName evidence="9">Urea transporter</fullName>
    </submittedName>
</protein>
<feature type="transmembrane region" description="Helical" evidence="8">
    <location>
        <begin position="224"/>
        <end position="243"/>
    </location>
</feature>
<dbReference type="RefSeq" id="WP_036572816.1">
    <property type="nucleotide sequence ID" value="NZ_FSRO01000001.1"/>
</dbReference>
<dbReference type="STRING" id="44575.SAMN05216419_101340"/>
<feature type="transmembrane region" description="Helical" evidence="8">
    <location>
        <begin position="21"/>
        <end position="43"/>
    </location>
</feature>
<evidence type="ECO:0000256" key="3">
    <source>
        <dbReference type="ARBA" id="ARBA00022475"/>
    </source>
</evidence>
<dbReference type="Pfam" id="PF03253">
    <property type="entry name" value="UT"/>
    <property type="match status" value="1"/>
</dbReference>